<protein>
    <submittedName>
        <fullName evidence="4">Bifunctional metallophosphatase/5'-nucleotidase</fullName>
    </submittedName>
</protein>
<keyword evidence="1" id="KW-0732">Signal</keyword>
<dbReference type="AlphaFoldDB" id="A0A2M9H6W7"/>
<keyword evidence="2" id="KW-0378">Hydrolase</keyword>
<dbReference type="InterPro" id="IPR006179">
    <property type="entry name" value="5_nucleotidase/apyrase"/>
</dbReference>
<reference evidence="4 5" key="1">
    <citation type="submission" date="2017-10" db="EMBL/GenBank/DDBJ databases">
        <title>Draft genome sequences of strains TRE 1, TRE 9, TRE H and TRI 7, isolated from tamarins, belonging to four potential novel Bifidobacterium species.</title>
        <authorList>
            <person name="Mattarelli P."/>
            <person name="Modesto M."/>
            <person name="Puglisi E."/>
            <person name="Morelli L."/>
            <person name="Spezio C."/>
            <person name="Bonetti A."/>
            <person name="Sandri C."/>
        </authorList>
    </citation>
    <scope>NUCLEOTIDE SEQUENCE [LARGE SCALE GENOMIC DNA]</scope>
    <source>
        <strain evidence="5">TRE1</strain>
    </source>
</reference>
<dbReference type="Gene3D" id="3.90.780.10">
    <property type="entry name" value="5'-Nucleotidase, C-terminal domain"/>
    <property type="match status" value="1"/>
</dbReference>
<dbReference type="GO" id="GO:0008253">
    <property type="term" value="F:5'-nucleotidase activity"/>
    <property type="evidence" value="ECO:0007669"/>
    <property type="project" value="TreeGrafter"/>
</dbReference>
<dbReference type="GO" id="GO:0000166">
    <property type="term" value="F:nucleotide binding"/>
    <property type="evidence" value="ECO:0007669"/>
    <property type="project" value="UniProtKB-KW"/>
</dbReference>
<dbReference type="PROSITE" id="PS50222">
    <property type="entry name" value="EF_HAND_2"/>
    <property type="match status" value="1"/>
</dbReference>
<dbReference type="GO" id="GO:0008768">
    <property type="term" value="F:UDP-sugar diphosphatase activity"/>
    <property type="evidence" value="ECO:0007669"/>
    <property type="project" value="TreeGrafter"/>
</dbReference>
<dbReference type="InterPro" id="IPR029052">
    <property type="entry name" value="Metallo-depent_PP-like"/>
</dbReference>
<dbReference type="PRINTS" id="PR01607">
    <property type="entry name" value="APYRASEFAMLY"/>
</dbReference>
<evidence type="ECO:0000313" key="4">
    <source>
        <dbReference type="EMBL" id="PJM72553.1"/>
    </source>
</evidence>
<dbReference type="InterPro" id="IPR008334">
    <property type="entry name" value="5'-Nucleotdase_C"/>
</dbReference>
<dbReference type="Pfam" id="PF02872">
    <property type="entry name" value="5_nucleotid_C"/>
    <property type="match status" value="1"/>
</dbReference>
<dbReference type="Pfam" id="PF00149">
    <property type="entry name" value="Metallophos"/>
    <property type="match status" value="1"/>
</dbReference>
<dbReference type="GO" id="GO:0009166">
    <property type="term" value="P:nucleotide catabolic process"/>
    <property type="evidence" value="ECO:0007669"/>
    <property type="project" value="InterPro"/>
</dbReference>
<name>A0A2M9H6W7_9BIFI</name>
<keyword evidence="5" id="KW-1185">Reference proteome</keyword>
<dbReference type="PANTHER" id="PTHR11575">
    <property type="entry name" value="5'-NUCLEOTIDASE-RELATED"/>
    <property type="match status" value="1"/>
</dbReference>
<feature type="domain" description="EF-hand" evidence="3">
    <location>
        <begin position="415"/>
        <end position="440"/>
    </location>
</feature>
<comment type="caution">
    <text evidence="4">The sequence shown here is derived from an EMBL/GenBank/DDBJ whole genome shotgun (WGS) entry which is preliminary data.</text>
</comment>
<organism evidence="4 5">
    <name type="scientific">Bifidobacterium primatium</name>
    <dbReference type="NCBI Taxonomy" id="2045438"/>
    <lineage>
        <taxon>Bacteria</taxon>
        <taxon>Bacillati</taxon>
        <taxon>Actinomycetota</taxon>
        <taxon>Actinomycetes</taxon>
        <taxon>Bifidobacteriales</taxon>
        <taxon>Bifidobacteriaceae</taxon>
        <taxon>Bifidobacterium</taxon>
    </lineage>
</organism>
<dbReference type="PANTHER" id="PTHR11575:SF24">
    <property type="entry name" value="5'-NUCLEOTIDASE"/>
    <property type="match status" value="1"/>
</dbReference>
<dbReference type="Gene3D" id="3.60.21.10">
    <property type="match status" value="1"/>
</dbReference>
<comment type="similarity">
    <text evidence="2">Belongs to the 5'-nucleotidase family.</text>
</comment>
<accession>A0A2M9H6W7</accession>
<dbReference type="InterPro" id="IPR036907">
    <property type="entry name" value="5'-Nucleotdase_C_sf"/>
</dbReference>
<keyword evidence="2" id="KW-0547">Nucleotide-binding</keyword>
<evidence type="ECO:0000313" key="5">
    <source>
        <dbReference type="Proteomes" id="UP000229095"/>
    </source>
</evidence>
<dbReference type="GO" id="GO:0030288">
    <property type="term" value="C:outer membrane-bounded periplasmic space"/>
    <property type="evidence" value="ECO:0007669"/>
    <property type="project" value="TreeGrafter"/>
</dbReference>
<dbReference type="SUPFAM" id="SSF55816">
    <property type="entry name" value="5'-nucleotidase (syn. UDP-sugar hydrolase), C-terminal domain"/>
    <property type="match status" value="1"/>
</dbReference>
<dbReference type="SUPFAM" id="SSF56300">
    <property type="entry name" value="Metallo-dependent phosphatases"/>
    <property type="match status" value="1"/>
</dbReference>
<dbReference type="InterPro" id="IPR004843">
    <property type="entry name" value="Calcineurin-like_PHP"/>
</dbReference>
<dbReference type="EMBL" id="PEBI01000004">
    <property type="protein sequence ID" value="PJM72553.1"/>
    <property type="molecule type" value="Genomic_DNA"/>
</dbReference>
<dbReference type="GO" id="GO:0005509">
    <property type="term" value="F:calcium ion binding"/>
    <property type="evidence" value="ECO:0007669"/>
    <property type="project" value="InterPro"/>
</dbReference>
<sequence length="550" mass="58983">MRNQRRQPRADTVASVGFESNTESSILSWLVRSVTILAAVSVLAGTAAAQTTSAAEDERKITIAAITDFHGHIENGRWVGERFEKAEEYNPGNTVLVSAGDLVGGSPYESGSQRDEPTLAMARAWGLGISAMGNHELDRGVNDFGERISKPENHIDWLSANIRRTGEFYRLHDYTIRIVNGKRIAFVGAVTDGLGSVLSRSIMDDVHMDGKAIDQVNRVADRLSDGDERNGEADAVVALIHEDADVIARSPIGLDANVDLVYAGHTHAVKTGRHTRSGAPIIEAGCFGRQVAVQDLLVTGSGRDARVTVADAFGSPVVGMSAGDGDPARIINASHTANTSLERVDAIIRRADAAARRSGDLVVSSVDEPYDKTTPKGRDHLETLIADAALDGARRTTTGARASVGFVNPGSLRTRALDLDGDGFVTVREAKDMMALQFDNAVTTLTGAQLRHAIAQQWHRRDGSWRDGHLGISSNVRYDMRFDDDGPTVEHLSVDGRPVSDGERIVVAGNTFLLTGGDGYTAFLDGTGYADTHVPYAQTLIDHLKSRGGD</sequence>
<evidence type="ECO:0000259" key="3">
    <source>
        <dbReference type="PROSITE" id="PS50222"/>
    </source>
</evidence>
<proteinExistence type="inferred from homology"/>
<evidence type="ECO:0000256" key="1">
    <source>
        <dbReference type="ARBA" id="ARBA00022729"/>
    </source>
</evidence>
<gene>
    <name evidence="4" type="ORF">CS006_08205</name>
</gene>
<dbReference type="InterPro" id="IPR002048">
    <property type="entry name" value="EF_hand_dom"/>
</dbReference>
<dbReference type="Proteomes" id="UP000229095">
    <property type="component" value="Unassembled WGS sequence"/>
</dbReference>
<evidence type="ECO:0000256" key="2">
    <source>
        <dbReference type="RuleBase" id="RU362119"/>
    </source>
</evidence>